<dbReference type="Pfam" id="PF03450">
    <property type="entry name" value="CO_deh_flav_C"/>
    <property type="match status" value="1"/>
</dbReference>
<gene>
    <name evidence="4" type="ORF">ACFQ4E_13095</name>
</gene>
<accession>A0ABW3ZK95</accession>
<dbReference type="Gene3D" id="3.30.465.10">
    <property type="match status" value="2"/>
</dbReference>
<dbReference type="RefSeq" id="WP_386804251.1">
    <property type="nucleotide sequence ID" value="NZ_JBHTMU010000023.1"/>
</dbReference>
<dbReference type="PROSITE" id="PS51387">
    <property type="entry name" value="FAD_PCMH"/>
    <property type="match status" value="1"/>
</dbReference>
<dbReference type="SMART" id="SM01092">
    <property type="entry name" value="CO_deh_flav_C"/>
    <property type="match status" value="1"/>
</dbReference>
<dbReference type="InterPro" id="IPR016169">
    <property type="entry name" value="FAD-bd_PCMH_sub2"/>
</dbReference>
<dbReference type="PANTHER" id="PTHR42659:SF5">
    <property type="entry name" value="ALDEHYDE OXIDOREDUCTASE FAD-BINDING SUBUNIT PAOB"/>
    <property type="match status" value="1"/>
</dbReference>
<dbReference type="InterPro" id="IPR002346">
    <property type="entry name" value="Mopterin_DH_FAD-bd"/>
</dbReference>
<dbReference type="Gene3D" id="3.30.390.50">
    <property type="entry name" value="CO dehydrogenase flavoprotein, C-terminal domain"/>
    <property type="match status" value="1"/>
</dbReference>
<dbReference type="InterPro" id="IPR036683">
    <property type="entry name" value="CO_DH_flav_C_dom_sf"/>
</dbReference>
<evidence type="ECO:0000256" key="1">
    <source>
        <dbReference type="ARBA" id="ARBA00022630"/>
    </source>
</evidence>
<feature type="domain" description="FAD-binding PCMH-type" evidence="3">
    <location>
        <begin position="1"/>
        <end position="220"/>
    </location>
</feature>
<evidence type="ECO:0000256" key="2">
    <source>
        <dbReference type="ARBA" id="ARBA00022827"/>
    </source>
</evidence>
<dbReference type="Proteomes" id="UP001597135">
    <property type="component" value="Unassembled WGS sequence"/>
</dbReference>
<evidence type="ECO:0000313" key="4">
    <source>
        <dbReference type="EMBL" id="MFD1343358.1"/>
    </source>
</evidence>
<keyword evidence="2" id="KW-0274">FAD</keyword>
<evidence type="ECO:0000313" key="5">
    <source>
        <dbReference type="Proteomes" id="UP001597135"/>
    </source>
</evidence>
<dbReference type="PANTHER" id="PTHR42659">
    <property type="entry name" value="XANTHINE DEHYDROGENASE SUBUNIT C-RELATED"/>
    <property type="match status" value="1"/>
</dbReference>
<dbReference type="InterPro" id="IPR016166">
    <property type="entry name" value="FAD-bd_PCMH"/>
</dbReference>
<dbReference type="SUPFAM" id="SSF56176">
    <property type="entry name" value="FAD-binding/transporter-associated domain-like"/>
    <property type="match status" value="1"/>
</dbReference>
<evidence type="ECO:0000259" key="3">
    <source>
        <dbReference type="PROSITE" id="PS51387"/>
    </source>
</evidence>
<dbReference type="Pfam" id="PF00941">
    <property type="entry name" value="FAD_binding_5"/>
    <property type="match status" value="1"/>
</dbReference>
<keyword evidence="1" id="KW-0285">Flavoprotein</keyword>
<dbReference type="SUPFAM" id="SSF55447">
    <property type="entry name" value="CO dehydrogenase flavoprotein C-terminal domain-like"/>
    <property type="match status" value="1"/>
</dbReference>
<keyword evidence="5" id="KW-1185">Reference proteome</keyword>
<organism evidence="4 5">
    <name type="scientific">Litorisediminicola beolgyonensis</name>
    <dbReference type="NCBI Taxonomy" id="1173614"/>
    <lineage>
        <taxon>Bacteria</taxon>
        <taxon>Pseudomonadati</taxon>
        <taxon>Pseudomonadota</taxon>
        <taxon>Alphaproteobacteria</taxon>
        <taxon>Rhodobacterales</taxon>
        <taxon>Paracoccaceae</taxon>
        <taxon>Litorisediminicola</taxon>
    </lineage>
</organism>
<dbReference type="InterPro" id="IPR036318">
    <property type="entry name" value="FAD-bd_PCMH-like_sf"/>
</dbReference>
<proteinExistence type="predicted"/>
<dbReference type="InterPro" id="IPR005107">
    <property type="entry name" value="CO_DH_flav_C"/>
</dbReference>
<dbReference type="EMBL" id="JBHTMU010000023">
    <property type="protein sequence ID" value="MFD1343358.1"/>
    <property type="molecule type" value="Genomic_DNA"/>
</dbReference>
<dbReference type="InterPro" id="IPR051312">
    <property type="entry name" value="Diverse_Substr_Oxidored"/>
</dbReference>
<comment type="caution">
    <text evidence="4">The sequence shown here is derived from an EMBL/GenBank/DDBJ whole genome shotgun (WGS) entry which is preliminary data.</text>
</comment>
<protein>
    <submittedName>
        <fullName evidence="4">FAD binding domain-containing protein</fullName>
    </submittedName>
</protein>
<dbReference type="Gene3D" id="3.30.43.10">
    <property type="entry name" value="Uridine Diphospho-n-acetylenolpyruvylglucosamine Reductase, domain 2"/>
    <property type="match status" value="1"/>
</dbReference>
<reference evidence="5" key="1">
    <citation type="journal article" date="2019" name="Int. J. Syst. Evol. Microbiol.">
        <title>The Global Catalogue of Microorganisms (GCM) 10K type strain sequencing project: providing services to taxonomists for standard genome sequencing and annotation.</title>
        <authorList>
            <consortium name="The Broad Institute Genomics Platform"/>
            <consortium name="The Broad Institute Genome Sequencing Center for Infectious Disease"/>
            <person name="Wu L."/>
            <person name="Ma J."/>
        </authorList>
    </citation>
    <scope>NUCLEOTIDE SEQUENCE [LARGE SCALE GENOMIC DNA]</scope>
    <source>
        <strain evidence="5">CCUG 62953</strain>
    </source>
</reference>
<sequence length="337" mass="35411">MKPFDYTRADTLDAAIDAAAQGATIIGGGTNLIDLMKLEVMAPDAVVDITRLPGLSEIVDEGDGLRIGALVSNSVLAADPRIRADYPVLSRAILGGASGQIRNKATTGGNLLQRCRCPYFYDPAMPCNKRAPGSGCGAIGGAARMCAVLGTSPECIAAHPSDMAVALRSLDAQVEIRGPQGIRRVGLDDLYELPSGNPERETSLEPGDIITAVILPAPVAQSIQTYRKVRDRASYAFALVSTALVLTRHEDGRIDRAQLAFGGLAPRPWRDPAVEEILAGQEPSDALFRKAGEALMADAITHETNAFKVPLAQRMLVSVLRDATGLSGATLDTGAAA</sequence>
<dbReference type="InterPro" id="IPR016167">
    <property type="entry name" value="FAD-bd_PCMH_sub1"/>
</dbReference>
<name>A0ABW3ZK95_9RHOB</name>